<keyword evidence="2" id="KW-1185">Reference proteome</keyword>
<evidence type="ECO:0000313" key="1">
    <source>
        <dbReference type="EMBL" id="MRH78521.1"/>
    </source>
</evidence>
<sequence>MIERLAYLIKTHLPGIFPVIAYAGRVVTVLRFSRRRAEALAEASIQGEAAGQRAVMRSLGLDDLDALQRFIEAMPESHLAYFHPHGYGRADLTAVLRSRSFMPQR</sequence>
<dbReference type="EMBL" id="WJPP01000003">
    <property type="protein sequence ID" value="MRH78521.1"/>
    <property type="molecule type" value="Genomic_DNA"/>
</dbReference>
<dbReference type="Proteomes" id="UP000433788">
    <property type="component" value="Unassembled WGS sequence"/>
</dbReference>
<dbReference type="RefSeq" id="WP_153719553.1">
    <property type="nucleotide sequence ID" value="NZ_WJPP01000003.1"/>
</dbReference>
<organism evidence="1 2">
    <name type="scientific">Spiribacter salilacus</name>
    <dbReference type="NCBI Taxonomy" id="2664894"/>
    <lineage>
        <taxon>Bacteria</taxon>
        <taxon>Pseudomonadati</taxon>
        <taxon>Pseudomonadota</taxon>
        <taxon>Gammaproteobacteria</taxon>
        <taxon>Chromatiales</taxon>
        <taxon>Ectothiorhodospiraceae</taxon>
        <taxon>Spiribacter</taxon>
    </lineage>
</organism>
<proteinExistence type="predicted"/>
<name>A0A6N7QQ35_9GAMM</name>
<evidence type="ECO:0000313" key="2">
    <source>
        <dbReference type="Proteomes" id="UP000433788"/>
    </source>
</evidence>
<accession>A0A6N7QQ35</accession>
<protein>
    <submittedName>
        <fullName evidence="1">Uncharacterized protein</fullName>
    </submittedName>
</protein>
<reference evidence="1 2" key="1">
    <citation type="submission" date="2019-11" db="EMBL/GenBank/DDBJ databases">
        <authorList>
            <person name="Zhang X.Y."/>
        </authorList>
    </citation>
    <scope>NUCLEOTIDE SEQUENCE [LARGE SCALE GENOMIC DNA]</scope>
    <source>
        <strain evidence="1 2">C176</strain>
    </source>
</reference>
<gene>
    <name evidence="1" type="ORF">GH984_07355</name>
</gene>
<dbReference type="AlphaFoldDB" id="A0A6N7QQ35"/>
<comment type="caution">
    <text evidence="1">The sequence shown here is derived from an EMBL/GenBank/DDBJ whole genome shotgun (WGS) entry which is preliminary data.</text>
</comment>